<dbReference type="Proteomes" id="UP000004367">
    <property type="component" value="Unassembled WGS sequence"/>
</dbReference>
<reference evidence="2 3" key="1">
    <citation type="submission" date="2012-02" db="EMBL/GenBank/DDBJ databases">
        <title>Whole genome shotgun sequence of Mobilicoccus pelagius NBRC 104925.</title>
        <authorList>
            <person name="Yoshida Y."/>
            <person name="Hosoyama A."/>
            <person name="Tsuchikane K."/>
            <person name="Katsumata H."/>
            <person name="Yamazaki S."/>
            <person name="Fujita N."/>
        </authorList>
    </citation>
    <scope>NUCLEOTIDE SEQUENCE [LARGE SCALE GENOMIC DNA]</scope>
    <source>
        <strain evidence="2 3">NBRC 104925</strain>
    </source>
</reference>
<comment type="similarity">
    <text evidence="1">Belongs to the class-IV pyridoxal-phosphate-dependent aminotransferase family.</text>
</comment>
<dbReference type="Pfam" id="PF01063">
    <property type="entry name" value="Aminotran_4"/>
    <property type="match status" value="1"/>
</dbReference>
<dbReference type="SUPFAM" id="SSF56752">
    <property type="entry name" value="D-aminoacid aminotransferase-like PLP-dependent enzymes"/>
    <property type="match status" value="1"/>
</dbReference>
<dbReference type="GO" id="GO:0008483">
    <property type="term" value="F:transaminase activity"/>
    <property type="evidence" value="ECO:0007669"/>
    <property type="project" value="UniProtKB-KW"/>
</dbReference>
<evidence type="ECO:0000313" key="2">
    <source>
        <dbReference type="EMBL" id="GAB49280.1"/>
    </source>
</evidence>
<dbReference type="GO" id="GO:0005829">
    <property type="term" value="C:cytosol"/>
    <property type="evidence" value="ECO:0007669"/>
    <property type="project" value="TreeGrafter"/>
</dbReference>
<evidence type="ECO:0000313" key="3">
    <source>
        <dbReference type="Proteomes" id="UP000004367"/>
    </source>
</evidence>
<dbReference type="InterPro" id="IPR036038">
    <property type="entry name" value="Aminotransferase-like"/>
</dbReference>
<dbReference type="InterPro" id="IPR001544">
    <property type="entry name" value="Aminotrans_IV"/>
</dbReference>
<proteinExistence type="inferred from homology"/>
<keyword evidence="2" id="KW-0808">Transferase</keyword>
<protein>
    <submittedName>
        <fullName evidence="2">Putative aminotransferase</fullName>
    </submittedName>
</protein>
<name>H5UU72_9MICO</name>
<dbReference type="OrthoDB" id="3199344at2"/>
<evidence type="ECO:0000256" key="1">
    <source>
        <dbReference type="ARBA" id="ARBA00009320"/>
    </source>
</evidence>
<dbReference type="Gene3D" id="3.30.470.10">
    <property type="match status" value="1"/>
</dbReference>
<dbReference type="RefSeq" id="WP_009760550.1">
    <property type="nucleotide sequence ID" value="NZ_BAFE01000076.1"/>
</dbReference>
<organism evidence="2 3">
    <name type="scientific">Mobilicoccus pelagius NBRC 104925</name>
    <dbReference type="NCBI Taxonomy" id="1089455"/>
    <lineage>
        <taxon>Bacteria</taxon>
        <taxon>Bacillati</taxon>
        <taxon>Actinomycetota</taxon>
        <taxon>Actinomycetes</taxon>
        <taxon>Micrococcales</taxon>
        <taxon>Dermatophilaceae</taxon>
        <taxon>Mobilicoccus</taxon>
    </lineage>
</organism>
<dbReference type="InterPro" id="IPR043132">
    <property type="entry name" value="BCAT-like_C"/>
</dbReference>
<keyword evidence="2" id="KW-0032">Aminotransferase</keyword>
<dbReference type="InterPro" id="IPR043131">
    <property type="entry name" value="BCAT-like_N"/>
</dbReference>
<accession>H5UU72</accession>
<dbReference type="eggNOG" id="COG0115">
    <property type="taxonomic scope" value="Bacteria"/>
</dbReference>
<dbReference type="STRING" id="1089455.MOPEL_099_00800"/>
<dbReference type="InterPro" id="IPR050571">
    <property type="entry name" value="Class-IV_PLP-Dep_Aminotrnsfr"/>
</dbReference>
<dbReference type="PANTHER" id="PTHR42743">
    <property type="entry name" value="AMINO-ACID AMINOTRANSFERASE"/>
    <property type="match status" value="1"/>
</dbReference>
<dbReference type="AlphaFoldDB" id="H5UU72"/>
<keyword evidence="3" id="KW-1185">Reference proteome</keyword>
<dbReference type="GO" id="GO:0046394">
    <property type="term" value="P:carboxylic acid biosynthetic process"/>
    <property type="evidence" value="ECO:0007669"/>
    <property type="project" value="UniProtKB-ARBA"/>
</dbReference>
<dbReference type="PANTHER" id="PTHR42743:SF11">
    <property type="entry name" value="AMINODEOXYCHORISMATE LYASE"/>
    <property type="match status" value="1"/>
</dbReference>
<dbReference type="CDD" id="cd00449">
    <property type="entry name" value="PLPDE_IV"/>
    <property type="match status" value="1"/>
</dbReference>
<dbReference type="Gene3D" id="3.20.10.10">
    <property type="entry name" value="D-amino Acid Aminotransferase, subunit A, domain 2"/>
    <property type="match status" value="1"/>
</dbReference>
<sequence length="281" mass="30050">MTQQQVVAVMGRGALDPAEPVVGADDLGLTRGDGCFDATRIEWDGEGWLAHDLDEHLERLRASATALGIDAPSDDDWFELVGDALERWTGGEVGLKMVLTRGEEHRGHRPLAFLTLTEIDEHTLRQREGISVVTLSRGYASDAFDGAPWLLGGVKTLSYAVNAAARREATRRGADDALFVSSDGYVLEGPTSAVVWLKDGTLTTTPVGATGILDSISRRAIWAADVPWTLEERLAPVSDLLAADGVWFVSSVRGLAPLVELDGQALTSDVEATSALRVAMG</sequence>
<dbReference type="NCBIfam" id="NF005888">
    <property type="entry name" value="PRK07849.1-3"/>
    <property type="match status" value="1"/>
</dbReference>
<comment type="caution">
    <text evidence="2">The sequence shown here is derived from an EMBL/GenBank/DDBJ whole genome shotgun (WGS) entry which is preliminary data.</text>
</comment>
<gene>
    <name evidence="2" type="ORF">MOPEL_099_00800</name>
</gene>
<dbReference type="EMBL" id="BAFE01000076">
    <property type="protein sequence ID" value="GAB49280.1"/>
    <property type="molecule type" value="Genomic_DNA"/>
</dbReference>